<evidence type="ECO:0000313" key="6">
    <source>
        <dbReference type="Proteomes" id="UP001501138"/>
    </source>
</evidence>
<evidence type="ECO:0000313" key="5">
    <source>
        <dbReference type="EMBL" id="GAA1719646.1"/>
    </source>
</evidence>
<gene>
    <name evidence="5" type="ORF">GCM10009809_14290</name>
</gene>
<evidence type="ECO:0008006" key="7">
    <source>
        <dbReference type="Google" id="ProtNLM"/>
    </source>
</evidence>
<keyword evidence="3" id="KW-0325">Glycoprotein</keyword>
<proteinExistence type="predicted"/>
<dbReference type="SUPFAM" id="SSF69318">
    <property type="entry name" value="Integrin alpha N-terminal domain"/>
    <property type="match status" value="1"/>
</dbReference>
<comment type="caution">
    <text evidence="5">The sequence shown here is derived from an EMBL/GenBank/DDBJ whole genome shotgun (WGS) entry which is preliminary data.</text>
</comment>
<dbReference type="InterPro" id="IPR013517">
    <property type="entry name" value="FG-GAP"/>
</dbReference>
<dbReference type="Gene3D" id="2.130.10.130">
    <property type="entry name" value="Integrin alpha, N-terminal"/>
    <property type="match status" value="2"/>
</dbReference>
<protein>
    <recommendedName>
        <fullName evidence="7">FG-GAP repeat-containing protein</fullName>
    </recommendedName>
</protein>
<dbReference type="EMBL" id="BAAAPM010000003">
    <property type="protein sequence ID" value="GAA1719646.1"/>
    <property type="molecule type" value="Genomic_DNA"/>
</dbReference>
<evidence type="ECO:0000256" key="4">
    <source>
        <dbReference type="SAM" id="SignalP"/>
    </source>
</evidence>
<dbReference type="PANTHER" id="PTHR36220">
    <property type="entry name" value="UNNAMED PRODUCT"/>
    <property type="match status" value="1"/>
</dbReference>
<evidence type="ECO:0000256" key="1">
    <source>
        <dbReference type="ARBA" id="ARBA00022729"/>
    </source>
</evidence>
<dbReference type="PANTHER" id="PTHR36220:SF1">
    <property type="entry name" value="GAMMA TUBULIN COMPLEX COMPONENT C-TERMINAL DOMAIN-CONTAINING PROTEIN"/>
    <property type="match status" value="1"/>
</dbReference>
<dbReference type="InterPro" id="IPR013519">
    <property type="entry name" value="Int_alpha_beta-p"/>
</dbReference>
<sequence length="512" mass="50850">MRAPRLGLIATAAVALVLASAVAQPAPRAHADVPDFCAAGVETDFDGDGRPDLVVGDPTATVDGQLNAGTITVSYGTGAGTIGDGPAETLSEDDLASIDGSSAGDRFGFALASADIDCDGYSDLLVGTPYENVGATADAGAVHLFRGGVGGLGAFDGTWFRASDFGMSTVAGDRFGHALDVKEDVGQGGTPAPDAYALAIGVPGRDVGGDADAGAVAARVPFDGGGVTIWYTSDSPTVPGASEPGDQLGTSVAIGQFTGFADVVDIAVGAPYEDIGSVSNAGDVTVLEDVYFDEPEDAFLLDQGRPDVPGSIEQGDRFGHSLDAALVGSVWRLAVGIPREDIGGDADAGWAQVFNASGTSLVPGIALNQDTSGVDGAAEAGDLFGQVVAWVPPTTWDNRSRLAVAVPGEDGTATNTGLVQVVPIFDAADDTGYSQSSPGVPGAPQAGDKFGLAISVITAPGEQALLVGSPTDVGYPDGLVAVIPSDGGAPRGLAPDDVGASTFGAGLVGDGL</sequence>
<reference evidence="6" key="1">
    <citation type="journal article" date="2019" name="Int. J. Syst. Evol. Microbiol.">
        <title>The Global Catalogue of Microorganisms (GCM) 10K type strain sequencing project: providing services to taxonomists for standard genome sequencing and annotation.</title>
        <authorList>
            <consortium name="The Broad Institute Genomics Platform"/>
            <consortium name="The Broad Institute Genome Sequencing Center for Infectious Disease"/>
            <person name="Wu L."/>
            <person name="Ma J."/>
        </authorList>
    </citation>
    <scope>NUCLEOTIDE SEQUENCE [LARGE SCALE GENOMIC DNA]</scope>
    <source>
        <strain evidence="6">JCM 15589</strain>
    </source>
</reference>
<feature type="signal peptide" evidence="4">
    <location>
        <begin position="1"/>
        <end position="23"/>
    </location>
</feature>
<organism evidence="5 6">
    <name type="scientific">Isoptericola hypogeus</name>
    <dbReference type="NCBI Taxonomy" id="300179"/>
    <lineage>
        <taxon>Bacteria</taxon>
        <taxon>Bacillati</taxon>
        <taxon>Actinomycetota</taxon>
        <taxon>Actinomycetes</taxon>
        <taxon>Micrococcales</taxon>
        <taxon>Promicromonosporaceae</taxon>
        <taxon>Isoptericola</taxon>
    </lineage>
</organism>
<dbReference type="Proteomes" id="UP001501138">
    <property type="component" value="Unassembled WGS sequence"/>
</dbReference>
<evidence type="ECO:0000256" key="3">
    <source>
        <dbReference type="ARBA" id="ARBA00023180"/>
    </source>
</evidence>
<keyword evidence="1 4" id="KW-0732">Signal</keyword>
<dbReference type="Pfam" id="PF01839">
    <property type="entry name" value="FG-GAP"/>
    <property type="match status" value="2"/>
</dbReference>
<dbReference type="InterPro" id="IPR028994">
    <property type="entry name" value="Integrin_alpha_N"/>
</dbReference>
<accession>A0ABP4V7X8</accession>
<name>A0ABP4V7X8_9MICO</name>
<feature type="chain" id="PRO_5045824463" description="FG-GAP repeat-containing protein" evidence="4">
    <location>
        <begin position="24"/>
        <end position="512"/>
    </location>
</feature>
<dbReference type="PROSITE" id="PS51470">
    <property type="entry name" value="FG_GAP"/>
    <property type="match status" value="1"/>
</dbReference>
<dbReference type="SMART" id="SM00191">
    <property type="entry name" value="Int_alpha"/>
    <property type="match status" value="5"/>
</dbReference>
<evidence type="ECO:0000256" key="2">
    <source>
        <dbReference type="ARBA" id="ARBA00022737"/>
    </source>
</evidence>
<keyword evidence="2" id="KW-0677">Repeat</keyword>
<keyword evidence="6" id="KW-1185">Reference proteome</keyword>